<dbReference type="Gene3D" id="3.30.420.180">
    <property type="entry name" value="CobE/GbiG C-terminal domain"/>
    <property type="match status" value="1"/>
</dbReference>
<dbReference type="Pfam" id="PF11760">
    <property type="entry name" value="CbiG_N"/>
    <property type="match status" value="1"/>
</dbReference>
<protein>
    <submittedName>
        <fullName evidence="3">Cobalamin (Vitamin B12) biosynthesis CbiG protein</fullName>
    </submittedName>
</protein>
<dbReference type="InterPro" id="IPR021744">
    <property type="entry name" value="CbiG_N"/>
</dbReference>
<dbReference type="HOGENOM" id="CLU_028397_0_0_2"/>
<keyword evidence="4" id="KW-1185">Reference proteome</keyword>
<dbReference type="OrthoDB" id="4722at2157"/>
<evidence type="ECO:0000313" key="3">
    <source>
        <dbReference type="EMBL" id="AEF96209.1"/>
    </source>
</evidence>
<sequence>MIKVVYITKRGETLASKIKKILDWYYYESEVIHSKNFKITGNERGFIFIMAMGIVLRKFIDEIKNDKMKDAFVIVCSEDGKYIIPILSNHLGGGNYFSNLIAKNLNANVVFTTATDVNGKVGIDELSKIYFLEIPKRKDILKINRKVLDEKVNLILPKNWKPIGNVSNTYNVSYHNRNYVVVDDDIILKPKKIVVGVGARKNIERHKVYWAIKKTLFLRDIPLWRVDAFATIDVKKDEKGILETVGNFKKPLFIFSRNEVNEVYKFRNDLEKSDFVFKTIGVYGVSEPVSILGVKKLANKNFNEIELILRKFKKNGVSIAISVG</sequence>
<dbReference type="InterPro" id="IPR052553">
    <property type="entry name" value="CbiG_hydrolase"/>
</dbReference>
<evidence type="ECO:0000313" key="4">
    <source>
        <dbReference type="Proteomes" id="UP000009227"/>
    </source>
</evidence>
<dbReference type="Pfam" id="PF01890">
    <property type="entry name" value="CbiG_C"/>
    <property type="match status" value="1"/>
</dbReference>
<dbReference type="PANTHER" id="PTHR37477">
    <property type="entry name" value="COBALT-PRECORRIN-5A HYDROLASE"/>
    <property type="match status" value="1"/>
</dbReference>
<organism evidence="4">
    <name type="scientific">Methanotorris igneus (strain DSM 5666 / JCM 11834 / Kol 5)</name>
    <dbReference type="NCBI Taxonomy" id="880724"/>
    <lineage>
        <taxon>Archaea</taxon>
        <taxon>Methanobacteriati</taxon>
        <taxon>Methanobacteriota</taxon>
        <taxon>Methanomada group</taxon>
        <taxon>Methanococci</taxon>
        <taxon>Methanococcales</taxon>
        <taxon>Methanocaldococcaceae</taxon>
        <taxon>Methanotorris</taxon>
    </lineage>
</organism>
<dbReference type="PANTHER" id="PTHR37477:SF1">
    <property type="entry name" value="COBALT-PRECORRIN-5A HYDROLASE"/>
    <property type="match status" value="1"/>
</dbReference>
<dbReference type="AlphaFoldDB" id="F6BCJ8"/>
<gene>
    <name evidence="3" type="ordered locus">Metig_0659</name>
</gene>
<dbReference type="SUPFAM" id="SSF159672">
    <property type="entry name" value="CbiG N-terminal domain-like"/>
    <property type="match status" value="1"/>
</dbReference>
<dbReference type="EMBL" id="CP002737">
    <property type="protein sequence ID" value="AEF96209.1"/>
    <property type="molecule type" value="Genomic_DNA"/>
</dbReference>
<name>F6BCJ8_METIK</name>
<dbReference type="STRING" id="880724.Metig_0659"/>
<dbReference type="GeneID" id="10643499"/>
<reference evidence="3 4" key="1">
    <citation type="submission" date="2011-05" db="EMBL/GenBank/DDBJ databases">
        <title>Complete sequence of Methanotorris igneus Kol 5.</title>
        <authorList>
            <consortium name="US DOE Joint Genome Institute"/>
            <person name="Lucas S."/>
            <person name="Han J."/>
            <person name="Lapidus A."/>
            <person name="Cheng J.-F."/>
            <person name="Goodwin L."/>
            <person name="Pitluck S."/>
            <person name="Peters L."/>
            <person name="Mikhailova N."/>
            <person name="Chertkov O."/>
            <person name="Han C."/>
            <person name="Tapia R."/>
            <person name="Land M."/>
            <person name="Hauser L."/>
            <person name="Kyrpides N."/>
            <person name="Ivanova N."/>
            <person name="Pagani I."/>
            <person name="Sieprawska-Lupa M."/>
            <person name="Whitman W."/>
            <person name="Woyke T."/>
        </authorList>
    </citation>
    <scope>NUCLEOTIDE SEQUENCE [LARGE SCALE GENOMIC DNA]</scope>
    <source>
        <strain evidence="4">DSM 5666 / JCM 11834 / Kol 5</strain>
    </source>
</reference>
<dbReference type="SUPFAM" id="SSF159664">
    <property type="entry name" value="CobE/GbiG C-terminal domain-like"/>
    <property type="match status" value="1"/>
</dbReference>
<dbReference type="InterPro" id="IPR002750">
    <property type="entry name" value="CobE/GbiG_C"/>
</dbReference>
<dbReference type="RefSeq" id="WP_013798812.1">
    <property type="nucleotide sequence ID" value="NC_015562.1"/>
</dbReference>
<dbReference type="Proteomes" id="UP000009227">
    <property type="component" value="Chromosome"/>
</dbReference>
<dbReference type="InterPro" id="IPR038029">
    <property type="entry name" value="GbiG_N_sf"/>
</dbReference>
<accession>F6BCJ8</accession>
<dbReference type="Gene3D" id="3.40.50.11220">
    <property type="match status" value="1"/>
</dbReference>
<proteinExistence type="predicted"/>
<evidence type="ECO:0000259" key="1">
    <source>
        <dbReference type="Pfam" id="PF01890"/>
    </source>
</evidence>
<dbReference type="KEGG" id="mig:Metig_0659"/>
<evidence type="ECO:0000259" key="2">
    <source>
        <dbReference type="Pfam" id="PF11760"/>
    </source>
</evidence>
<dbReference type="GO" id="GO:0009236">
    <property type="term" value="P:cobalamin biosynthetic process"/>
    <property type="evidence" value="ECO:0007669"/>
    <property type="project" value="InterPro"/>
</dbReference>
<feature type="domain" description="Cobalamin synthesis G N-terminal" evidence="2">
    <location>
        <begin position="41"/>
        <end position="116"/>
    </location>
</feature>
<dbReference type="InterPro" id="IPR036518">
    <property type="entry name" value="CobE/GbiG_C_sf"/>
</dbReference>
<feature type="domain" description="CobE/GbiG C-terminal" evidence="1">
    <location>
        <begin position="193"/>
        <end position="321"/>
    </location>
</feature>